<feature type="transmembrane region" description="Helical" evidence="10">
    <location>
        <begin position="400"/>
        <end position="419"/>
    </location>
</feature>
<reference evidence="12" key="1">
    <citation type="submission" date="2022-02" db="EMBL/GenBank/DDBJ databases">
        <title>Halalkalibacter sp. nov. isolated from Lonar Lake, India.</title>
        <authorList>
            <person name="Joshi A."/>
            <person name="Thite S."/>
            <person name="Lodha T."/>
        </authorList>
    </citation>
    <scope>NUCLEOTIDE SEQUENCE</scope>
    <source>
        <strain evidence="12">MEB205</strain>
    </source>
</reference>
<evidence type="ECO:0000313" key="13">
    <source>
        <dbReference type="Proteomes" id="UP001139150"/>
    </source>
</evidence>
<dbReference type="PANTHER" id="PTHR48023:SF4">
    <property type="entry name" value="D-XYLOSE-PROTON SYMPORTER-LIKE 2"/>
    <property type="match status" value="1"/>
</dbReference>
<feature type="transmembrane region" description="Helical" evidence="10">
    <location>
        <begin position="305"/>
        <end position="329"/>
    </location>
</feature>
<evidence type="ECO:0000256" key="5">
    <source>
        <dbReference type="ARBA" id="ARBA00022597"/>
    </source>
</evidence>
<protein>
    <submittedName>
        <fullName evidence="12">D-xylose transporter XylE</fullName>
    </submittedName>
</protein>
<feature type="domain" description="Major facilitator superfamily (MFS) profile" evidence="11">
    <location>
        <begin position="15"/>
        <end position="453"/>
    </location>
</feature>
<organism evidence="12 13">
    <name type="scientific">Halalkalibacter alkaliphilus</name>
    <dbReference type="NCBI Taxonomy" id="2917993"/>
    <lineage>
        <taxon>Bacteria</taxon>
        <taxon>Bacillati</taxon>
        <taxon>Bacillota</taxon>
        <taxon>Bacilli</taxon>
        <taxon>Bacillales</taxon>
        <taxon>Bacillaceae</taxon>
        <taxon>Halalkalibacter</taxon>
    </lineage>
</organism>
<dbReference type="Proteomes" id="UP001139150">
    <property type="component" value="Unassembled WGS sequence"/>
</dbReference>
<keyword evidence="6 10" id="KW-0812">Transmembrane</keyword>
<evidence type="ECO:0000256" key="1">
    <source>
        <dbReference type="ARBA" id="ARBA00004651"/>
    </source>
</evidence>
<keyword evidence="4" id="KW-1003">Cell membrane</keyword>
<evidence type="ECO:0000256" key="9">
    <source>
        <dbReference type="RuleBase" id="RU003346"/>
    </source>
</evidence>
<dbReference type="PRINTS" id="PR00171">
    <property type="entry name" value="SUGRTRNSPORT"/>
</dbReference>
<dbReference type="InterPro" id="IPR005828">
    <property type="entry name" value="MFS_sugar_transport-like"/>
</dbReference>
<dbReference type="PROSITE" id="PS50850">
    <property type="entry name" value="MFS"/>
    <property type="match status" value="1"/>
</dbReference>
<dbReference type="InterPro" id="IPR036259">
    <property type="entry name" value="MFS_trans_sf"/>
</dbReference>
<evidence type="ECO:0000256" key="7">
    <source>
        <dbReference type="ARBA" id="ARBA00022989"/>
    </source>
</evidence>
<dbReference type="InterPro" id="IPR020846">
    <property type="entry name" value="MFS_dom"/>
</dbReference>
<dbReference type="SUPFAM" id="SSF103473">
    <property type="entry name" value="MFS general substrate transporter"/>
    <property type="match status" value="1"/>
</dbReference>
<feature type="transmembrane region" description="Helical" evidence="10">
    <location>
        <begin position="155"/>
        <end position="179"/>
    </location>
</feature>
<feature type="transmembrane region" description="Helical" evidence="10">
    <location>
        <begin position="53"/>
        <end position="77"/>
    </location>
</feature>
<evidence type="ECO:0000256" key="8">
    <source>
        <dbReference type="ARBA" id="ARBA00023136"/>
    </source>
</evidence>
<evidence type="ECO:0000313" key="12">
    <source>
        <dbReference type="EMBL" id="MCL7748490.1"/>
    </source>
</evidence>
<dbReference type="NCBIfam" id="TIGR00879">
    <property type="entry name" value="SP"/>
    <property type="match status" value="1"/>
</dbReference>
<dbReference type="PROSITE" id="PS00217">
    <property type="entry name" value="SUGAR_TRANSPORT_2"/>
    <property type="match status" value="1"/>
</dbReference>
<keyword evidence="3 9" id="KW-0813">Transport</keyword>
<dbReference type="InterPro" id="IPR050820">
    <property type="entry name" value="MFS_Sugar_Transporter"/>
</dbReference>
<comment type="similarity">
    <text evidence="2 9">Belongs to the major facilitator superfamily. Sugar transporter (TC 2.A.1.1) family.</text>
</comment>
<dbReference type="EMBL" id="JAKRYL010000016">
    <property type="protein sequence ID" value="MCL7748490.1"/>
    <property type="molecule type" value="Genomic_DNA"/>
</dbReference>
<keyword evidence="8 10" id="KW-0472">Membrane</keyword>
<feature type="transmembrane region" description="Helical" evidence="10">
    <location>
        <begin position="431"/>
        <end position="449"/>
    </location>
</feature>
<feature type="transmembrane region" description="Helical" evidence="10">
    <location>
        <begin position="336"/>
        <end position="360"/>
    </location>
</feature>
<feature type="transmembrane region" description="Helical" evidence="10">
    <location>
        <begin position="269"/>
        <end position="293"/>
    </location>
</feature>
<dbReference type="InterPro" id="IPR005829">
    <property type="entry name" value="Sugar_transporter_CS"/>
</dbReference>
<comment type="subcellular location">
    <subcellularLocation>
        <location evidence="1">Cell membrane</location>
        <topology evidence="1">Multi-pass membrane protein</topology>
    </subcellularLocation>
</comment>
<evidence type="ECO:0000259" key="11">
    <source>
        <dbReference type="PROSITE" id="PS50850"/>
    </source>
</evidence>
<dbReference type="PANTHER" id="PTHR48023">
    <property type="entry name" value="D-XYLOSE-PROTON SYMPORTER-LIKE 2"/>
    <property type="match status" value="1"/>
</dbReference>
<feature type="transmembrane region" description="Helical" evidence="10">
    <location>
        <begin position="191"/>
        <end position="212"/>
    </location>
</feature>
<gene>
    <name evidence="12" type="primary">xylE</name>
    <name evidence="12" type="ORF">MF646_15280</name>
</gene>
<dbReference type="NCBIfam" id="NF007484">
    <property type="entry name" value="PRK10077.1"/>
    <property type="match status" value="1"/>
</dbReference>
<dbReference type="GO" id="GO:0022857">
    <property type="term" value="F:transmembrane transporter activity"/>
    <property type="evidence" value="ECO:0007669"/>
    <property type="project" value="InterPro"/>
</dbReference>
<dbReference type="GO" id="GO:0005886">
    <property type="term" value="C:plasma membrane"/>
    <property type="evidence" value="ECO:0007669"/>
    <property type="project" value="UniProtKB-SubCell"/>
</dbReference>
<feature type="transmembrane region" description="Helical" evidence="10">
    <location>
        <begin position="84"/>
        <end position="103"/>
    </location>
</feature>
<dbReference type="AlphaFoldDB" id="A0A9X2CUS3"/>
<evidence type="ECO:0000256" key="10">
    <source>
        <dbReference type="SAM" id="Phobius"/>
    </source>
</evidence>
<feature type="transmembrane region" description="Helical" evidence="10">
    <location>
        <begin position="123"/>
        <end position="143"/>
    </location>
</feature>
<evidence type="ECO:0000256" key="4">
    <source>
        <dbReference type="ARBA" id="ARBA00022475"/>
    </source>
</evidence>
<name>A0A9X2CUS3_9BACI</name>
<accession>A0A9X2CUS3</accession>
<feature type="transmembrane region" description="Helical" evidence="10">
    <location>
        <begin position="366"/>
        <end position="388"/>
    </location>
</feature>
<dbReference type="FunFam" id="1.20.1250.20:FF:000122">
    <property type="entry name" value="D-xylose transporter XylE"/>
    <property type="match status" value="1"/>
</dbReference>
<dbReference type="Pfam" id="PF00083">
    <property type="entry name" value="Sugar_tr"/>
    <property type="match status" value="1"/>
</dbReference>
<evidence type="ECO:0000256" key="3">
    <source>
        <dbReference type="ARBA" id="ARBA00022448"/>
    </source>
</evidence>
<evidence type="ECO:0000256" key="2">
    <source>
        <dbReference type="ARBA" id="ARBA00010992"/>
    </source>
</evidence>
<dbReference type="InterPro" id="IPR003663">
    <property type="entry name" value="Sugar/inositol_transpt"/>
</dbReference>
<keyword evidence="5" id="KW-0762">Sugar transport</keyword>
<dbReference type="PROSITE" id="PS00216">
    <property type="entry name" value="SUGAR_TRANSPORT_1"/>
    <property type="match status" value="1"/>
</dbReference>
<comment type="caution">
    <text evidence="12">The sequence shown here is derived from an EMBL/GenBank/DDBJ whole genome shotgun (WGS) entry which is preliminary data.</text>
</comment>
<keyword evidence="7 10" id="KW-1133">Transmembrane helix</keyword>
<sequence length="477" mass="52024">MKENSKKSNRYILTVVSTVALAGLLFGYDTAVISGAEQSIQRYLIDSLGLGSFAHGVTVSSALIGCVIGGIISGFLANKIGRKHTLILAAVLFFISALGSAYPELLFFTRDNPTMGLLLMFNFYRVLGGIGVGMASAIAPVYISEITPKQSRGKFVALYTLSIGIGALLVYIVNLLIAAGQSTAWIDDIGWRYMIASEMIPALLFLLLLFFVPETPRYLASKQEYTKAFSILQQVNGSKQKAQNILDDIKYSLNKQDMSKAHLFDYGKLVIFIGIAIAIFQQLIGINVILYYAPRIFEAMGAGPAASMLQTVIVGIVNIIFMALAILFVDSLGRKPLLIGGAIGCAISLFCVATLASMNIFGLTTLIFILLYVASFQMSWGVVTWVVVSEIFPNRIRGQAMSIAVALHWLANLTISSTFPPLNDLLGPMTFAIYGLISLVAMVFIWKIVPETKGKTLEELEEIWKKDCNEDNNKKAI</sequence>
<dbReference type="Gene3D" id="1.20.1250.20">
    <property type="entry name" value="MFS general substrate transporter like domains"/>
    <property type="match status" value="2"/>
</dbReference>
<keyword evidence="13" id="KW-1185">Reference proteome</keyword>
<proteinExistence type="inferred from homology"/>
<evidence type="ECO:0000256" key="6">
    <source>
        <dbReference type="ARBA" id="ARBA00022692"/>
    </source>
</evidence>
<dbReference type="RefSeq" id="WP_250097379.1">
    <property type="nucleotide sequence ID" value="NZ_JAKRYL010000016.1"/>
</dbReference>
<feature type="transmembrane region" description="Helical" evidence="10">
    <location>
        <begin position="12"/>
        <end position="33"/>
    </location>
</feature>